<dbReference type="Proteomes" id="UP001231189">
    <property type="component" value="Unassembled WGS sequence"/>
</dbReference>
<feature type="chain" id="PRO_5042070961" evidence="2">
    <location>
        <begin position="24"/>
        <end position="216"/>
    </location>
</feature>
<sequence length="216" mass="24234">MGRWARLMPMRALAAGRAGLVRAARFEVFMLPRPPCWPCVVSASSLLWLSRLHEGRHRAVHSEVTSETADGGAHGHVLLRLRHGQRQAARGEARWRGWGGEQPAHGFHLQPLPLGFHSWRRIFGPPASAAPRLEANHVLELKEARETGRKEVEDLSRRLKDVEDQSRALRDEVTSKSQELTDTAKRWVVQMSALDRGLAGEHFIFSLPAFGCRLPA</sequence>
<evidence type="ECO:0000313" key="4">
    <source>
        <dbReference type="Proteomes" id="UP001231189"/>
    </source>
</evidence>
<evidence type="ECO:0000256" key="1">
    <source>
        <dbReference type="SAM" id="Coils"/>
    </source>
</evidence>
<dbReference type="EMBL" id="JAUUTY010000002">
    <property type="protein sequence ID" value="KAK1683327.1"/>
    <property type="molecule type" value="Genomic_DNA"/>
</dbReference>
<accession>A0AAD8WW74</accession>
<proteinExistence type="predicted"/>
<reference evidence="3" key="1">
    <citation type="submission" date="2023-07" db="EMBL/GenBank/DDBJ databases">
        <title>A chromosome-level genome assembly of Lolium multiflorum.</title>
        <authorList>
            <person name="Chen Y."/>
            <person name="Copetti D."/>
            <person name="Kolliker R."/>
            <person name="Studer B."/>
        </authorList>
    </citation>
    <scope>NUCLEOTIDE SEQUENCE</scope>
    <source>
        <strain evidence="3">02402/16</strain>
        <tissue evidence="3">Leaf</tissue>
    </source>
</reference>
<keyword evidence="2" id="KW-0732">Signal</keyword>
<protein>
    <submittedName>
        <fullName evidence="3">Uncharacterized protein</fullName>
    </submittedName>
</protein>
<gene>
    <name evidence="3" type="ORF">QYE76_044175</name>
</gene>
<keyword evidence="1" id="KW-0175">Coiled coil</keyword>
<feature type="signal peptide" evidence="2">
    <location>
        <begin position="1"/>
        <end position="23"/>
    </location>
</feature>
<dbReference type="AlphaFoldDB" id="A0AAD8WW74"/>
<feature type="coiled-coil region" evidence="1">
    <location>
        <begin position="138"/>
        <end position="179"/>
    </location>
</feature>
<evidence type="ECO:0000256" key="2">
    <source>
        <dbReference type="SAM" id="SignalP"/>
    </source>
</evidence>
<name>A0AAD8WW74_LOLMU</name>
<keyword evidence="4" id="KW-1185">Reference proteome</keyword>
<comment type="caution">
    <text evidence="3">The sequence shown here is derived from an EMBL/GenBank/DDBJ whole genome shotgun (WGS) entry which is preliminary data.</text>
</comment>
<evidence type="ECO:0000313" key="3">
    <source>
        <dbReference type="EMBL" id="KAK1683327.1"/>
    </source>
</evidence>
<organism evidence="3 4">
    <name type="scientific">Lolium multiflorum</name>
    <name type="common">Italian ryegrass</name>
    <name type="synonym">Lolium perenne subsp. multiflorum</name>
    <dbReference type="NCBI Taxonomy" id="4521"/>
    <lineage>
        <taxon>Eukaryota</taxon>
        <taxon>Viridiplantae</taxon>
        <taxon>Streptophyta</taxon>
        <taxon>Embryophyta</taxon>
        <taxon>Tracheophyta</taxon>
        <taxon>Spermatophyta</taxon>
        <taxon>Magnoliopsida</taxon>
        <taxon>Liliopsida</taxon>
        <taxon>Poales</taxon>
        <taxon>Poaceae</taxon>
        <taxon>BOP clade</taxon>
        <taxon>Pooideae</taxon>
        <taxon>Poodae</taxon>
        <taxon>Poeae</taxon>
        <taxon>Poeae Chloroplast Group 2 (Poeae type)</taxon>
        <taxon>Loliodinae</taxon>
        <taxon>Loliinae</taxon>
        <taxon>Lolium</taxon>
    </lineage>
</organism>